<evidence type="ECO:0000313" key="2">
    <source>
        <dbReference type="EMBL" id="QKD81809.1"/>
    </source>
</evidence>
<evidence type="ECO:0000256" key="1">
    <source>
        <dbReference type="SAM" id="MobiDB-lite"/>
    </source>
</evidence>
<gene>
    <name evidence="2" type="ORF">HPC62_05995</name>
</gene>
<dbReference type="Proteomes" id="UP000505210">
    <property type="component" value="Chromosome"/>
</dbReference>
<organism evidence="2 3">
    <name type="scientific">Thermoleptolyngbya sichuanensis A183</name>
    <dbReference type="NCBI Taxonomy" id="2737172"/>
    <lineage>
        <taxon>Bacteria</taxon>
        <taxon>Bacillati</taxon>
        <taxon>Cyanobacteriota</taxon>
        <taxon>Cyanophyceae</taxon>
        <taxon>Oculatellales</taxon>
        <taxon>Oculatellaceae</taxon>
        <taxon>Thermoleptolyngbya</taxon>
        <taxon>Thermoleptolyngbya sichuanensis</taxon>
    </lineage>
</organism>
<feature type="region of interest" description="Disordered" evidence="1">
    <location>
        <begin position="181"/>
        <end position="232"/>
    </location>
</feature>
<evidence type="ECO:0008006" key="4">
    <source>
        <dbReference type="Google" id="ProtNLM"/>
    </source>
</evidence>
<dbReference type="Pfam" id="PF14218">
    <property type="entry name" value="COP23"/>
    <property type="match status" value="1"/>
</dbReference>
<reference evidence="2 3" key="1">
    <citation type="submission" date="2020-05" db="EMBL/GenBank/DDBJ databases">
        <title>Complete genome sequence of of a novel Thermoleptolyngbya strain isolated from hot springs of Ganzi, Sichuan China.</title>
        <authorList>
            <person name="Tang J."/>
            <person name="Daroch M."/>
            <person name="Li L."/>
            <person name="Waleron K."/>
            <person name="Waleron M."/>
            <person name="Waleron M."/>
        </authorList>
    </citation>
    <scope>NUCLEOTIDE SEQUENCE [LARGE SCALE GENOMIC DNA]</scope>
    <source>
        <strain evidence="2 3">PKUAC-SCTA183</strain>
    </source>
</reference>
<dbReference type="KEGG" id="theu:HPC62_05995"/>
<sequence length="232" mass="25256">MRQQFNLWQRLASTAGVAVVVGMGAMTMPKPADAQTVPSGTRFSCQLENGEYQVMYSPASQPGQLYPWARPTTLGGGWTADRRCAEIARRLESYRPDGLTELKTGTLNGYNVVCATTQQVPDCRLVLTVPPGQDPIIVRDRVFENLTVADSGQRTEGVTTFQGRDGRLIEQIGDALNLRLPRSRRSSSAPASGINLRPFLDPADGGTGDRLRSAVPARSSSGSYRLNPDLFR</sequence>
<dbReference type="AlphaFoldDB" id="A0A6M8B3Q7"/>
<evidence type="ECO:0000313" key="3">
    <source>
        <dbReference type="Proteomes" id="UP000505210"/>
    </source>
</evidence>
<proteinExistence type="predicted"/>
<keyword evidence="3" id="KW-1185">Reference proteome</keyword>
<dbReference type="InterPro" id="IPR025478">
    <property type="entry name" value="COP23"/>
</dbReference>
<dbReference type="RefSeq" id="WP_172354197.1">
    <property type="nucleotide sequence ID" value="NZ_CP053661.1"/>
</dbReference>
<protein>
    <recommendedName>
        <fullName evidence="4">Circadian oscillating protein COP23</fullName>
    </recommendedName>
</protein>
<name>A0A6M8B3Q7_9CYAN</name>
<accession>A0A6M8B3Q7</accession>
<dbReference type="EMBL" id="CP053661">
    <property type="protein sequence ID" value="QKD81809.1"/>
    <property type="molecule type" value="Genomic_DNA"/>
</dbReference>